<evidence type="ECO:0000313" key="1">
    <source>
        <dbReference type="EMBL" id="MFG6461069.1"/>
    </source>
</evidence>
<reference evidence="1 2" key="1">
    <citation type="submission" date="2024-08" db="EMBL/GenBank/DDBJ databases">
        <authorList>
            <person name="Lu H."/>
        </authorList>
    </citation>
    <scope>NUCLEOTIDE SEQUENCE [LARGE SCALE GENOMIC DNA]</scope>
    <source>
        <strain evidence="1 2">DXS20W</strain>
    </source>
</reference>
<keyword evidence="2" id="KW-1185">Reference proteome</keyword>
<protein>
    <submittedName>
        <fullName evidence="1">WlaTC/HtrL family glycosyltransferase</fullName>
    </submittedName>
</protein>
<dbReference type="EMBL" id="JBIGHX010000002">
    <property type="protein sequence ID" value="MFG6461069.1"/>
    <property type="molecule type" value="Genomic_DNA"/>
</dbReference>
<comment type="caution">
    <text evidence="1">The sequence shown here is derived from an EMBL/GenBank/DDBJ whole genome shotgun (WGS) entry which is preliminary data.</text>
</comment>
<accession>A0ABW7GGJ8</accession>
<evidence type="ECO:0000313" key="2">
    <source>
        <dbReference type="Proteomes" id="UP001606302"/>
    </source>
</evidence>
<gene>
    <name evidence="1" type="ORF">ACG04Q_05745</name>
</gene>
<name>A0ABW7GGJ8_9BURK</name>
<dbReference type="Pfam" id="PF09612">
    <property type="entry name" value="HtrL_YibB"/>
    <property type="match status" value="1"/>
</dbReference>
<dbReference type="RefSeq" id="WP_394509927.1">
    <property type="nucleotide sequence ID" value="NZ_JBIGHX010000002.1"/>
</dbReference>
<dbReference type="Proteomes" id="UP001606302">
    <property type="component" value="Unassembled WGS sequence"/>
</dbReference>
<sequence length="280" mass="32719">MTNLPLIVTAFYDIGRSQWQHYQRSSDRYFDCFERLCLLKNDIVVFSQPQFRERFEVIRRRKPNLTVVYDDIFKRHATLLERIRRVQQDPAYRAGIGPIDSPEYNSAEYVLVNALKSDFCCQALAGAGHEQVAWIDFGYLRKPRQLPRSRRWMSPWPTGVHFFGLRSLSEPIDLLQTIQTNTVYIQGCHLIAHRDDWPLLRDGVHAALEELLAKDWVDDDQTLLLMVALKHPDRVTVHPNVEDPRFGWFNLFRRFNAAEASATLGERVSLQVALLARRLR</sequence>
<proteinExistence type="predicted"/>
<dbReference type="InterPro" id="IPR011735">
    <property type="entry name" value="WlaTC/HtrL_glycosyltransf"/>
</dbReference>
<organism evidence="1 2">
    <name type="scientific">Pelomonas lactea</name>
    <dbReference type="NCBI Taxonomy" id="3299030"/>
    <lineage>
        <taxon>Bacteria</taxon>
        <taxon>Pseudomonadati</taxon>
        <taxon>Pseudomonadota</taxon>
        <taxon>Betaproteobacteria</taxon>
        <taxon>Burkholderiales</taxon>
        <taxon>Sphaerotilaceae</taxon>
        <taxon>Roseateles</taxon>
    </lineage>
</organism>